<reference evidence="1" key="1">
    <citation type="submission" date="2014-11" db="EMBL/GenBank/DDBJ databases">
        <authorList>
            <person name="Amaro Gonzalez C."/>
        </authorList>
    </citation>
    <scope>NUCLEOTIDE SEQUENCE</scope>
</reference>
<dbReference type="EMBL" id="GBXM01098696">
    <property type="protein sequence ID" value="JAH09881.1"/>
    <property type="molecule type" value="Transcribed_RNA"/>
</dbReference>
<proteinExistence type="predicted"/>
<dbReference type="AlphaFoldDB" id="A0A0E9PZ32"/>
<name>A0A0E9PZ32_ANGAN</name>
<accession>A0A0E9PZ32</accession>
<evidence type="ECO:0000313" key="1">
    <source>
        <dbReference type="EMBL" id="JAH09881.1"/>
    </source>
</evidence>
<reference evidence="1" key="2">
    <citation type="journal article" date="2015" name="Fish Shellfish Immunol.">
        <title>Early steps in the European eel (Anguilla anguilla)-Vibrio vulnificus interaction in the gills: Role of the RtxA13 toxin.</title>
        <authorList>
            <person name="Callol A."/>
            <person name="Pajuelo D."/>
            <person name="Ebbesson L."/>
            <person name="Teles M."/>
            <person name="MacKenzie S."/>
            <person name="Amaro C."/>
        </authorList>
    </citation>
    <scope>NUCLEOTIDE SEQUENCE</scope>
</reference>
<sequence length="23" mass="2585">MLCVLDDGVILSSNELFITIIYL</sequence>
<protein>
    <submittedName>
        <fullName evidence="1">Uncharacterized protein</fullName>
    </submittedName>
</protein>
<organism evidence="1">
    <name type="scientific">Anguilla anguilla</name>
    <name type="common">European freshwater eel</name>
    <name type="synonym">Muraena anguilla</name>
    <dbReference type="NCBI Taxonomy" id="7936"/>
    <lineage>
        <taxon>Eukaryota</taxon>
        <taxon>Metazoa</taxon>
        <taxon>Chordata</taxon>
        <taxon>Craniata</taxon>
        <taxon>Vertebrata</taxon>
        <taxon>Euteleostomi</taxon>
        <taxon>Actinopterygii</taxon>
        <taxon>Neopterygii</taxon>
        <taxon>Teleostei</taxon>
        <taxon>Anguilliformes</taxon>
        <taxon>Anguillidae</taxon>
        <taxon>Anguilla</taxon>
    </lineage>
</organism>